<dbReference type="OrthoDB" id="1936626at2759"/>
<gene>
    <name evidence="1" type="ORF">CR513_61817</name>
</gene>
<dbReference type="InterPro" id="IPR053134">
    <property type="entry name" value="RNA-dir_DNA_polymerase"/>
</dbReference>
<evidence type="ECO:0000313" key="2">
    <source>
        <dbReference type="Proteomes" id="UP000257109"/>
    </source>
</evidence>
<proteinExistence type="predicted"/>
<reference evidence="1" key="1">
    <citation type="submission" date="2018-05" db="EMBL/GenBank/DDBJ databases">
        <title>Draft genome of Mucuna pruriens seed.</title>
        <authorList>
            <person name="Nnadi N.E."/>
            <person name="Vos R."/>
            <person name="Hasami M.H."/>
            <person name="Devisetty U.K."/>
            <person name="Aguiy J.C."/>
        </authorList>
    </citation>
    <scope>NUCLEOTIDE SEQUENCE [LARGE SCALE GENOMIC DNA]</scope>
    <source>
        <strain evidence="1">JCA_2017</strain>
    </source>
</reference>
<accession>A0A371E238</accession>
<dbReference type="Gene3D" id="3.30.70.270">
    <property type="match status" value="1"/>
</dbReference>
<keyword evidence="2" id="KW-1185">Reference proteome</keyword>
<dbReference type="InterPro" id="IPR043128">
    <property type="entry name" value="Rev_trsase/Diguanyl_cyclase"/>
</dbReference>
<comment type="caution">
    <text evidence="1">The sequence shown here is derived from an EMBL/GenBank/DDBJ whole genome shotgun (WGS) entry which is preliminary data.</text>
</comment>
<dbReference type="PANTHER" id="PTHR24559">
    <property type="entry name" value="TRANSPOSON TY3-I GAG-POL POLYPROTEIN"/>
    <property type="match status" value="1"/>
</dbReference>
<evidence type="ECO:0008006" key="3">
    <source>
        <dbReference type="Google" id="ProtNLM"/>
    </source>
</evidence>
<dbReference type="InterPro" id="IPR043502">
    <property type="entry name" value="DNA/RNA_pol_sf"/>
</dbReference>
<dbReference type="EMBL" id="QJKJ01017149">
    <property type="protein sequence ID" value="RDX59857.1"/>
    <property type="molecule type" value="Genomic_DNA"/>
</dbReference>
<dbReference type="SUPFAM" id="SSF56672">
    <property type="entry name" value="DNA/RNA polymerases"/>
    <property type="match status" value="1"/>
</dbReference>
<evidence type="ECO:0000313" key="1">
    <source>
        <dbReference type="EMBL" id="RDX59857.1"/>
    </source>
</evidence>
<feature type="non-terminal residue" evidence="1">
    <location>
        <position position="1"/>
    </location>
</feature>
<dbReference type="Gene3D" id="3.10.10.10">
    <property type="entry name" value="HIV Type 1 Reverse Transcriptase, subunit A, domain 1"/>
    <property type="match status" value="1"/>
</dbReference>
<organism evidence="1 2">
    <name type="scientific">Mucuna pruriens</name>
    <name type="common">Velvet bean</name>
    <name type="synonym">Dolichos pruriens</name>
    <dbReference type="NCBI Taxonomy" id="157652"/>
    <lineage>
        <taxon>Eukaryota</taxon>
        <taxon>Viridiplantae</taxon>
        <taxon>Streptophyta</taxon>
        <taxon>Embryophyta</taxon>
        <taxon>Tracheophyta</taxon>
        <taxon>Spermatophyta</taxon>
        <taxon>Magnoliopsida</taxon>
        <taxon>eudicotyledons</taxon>
        <taxon>Gunneridae</taxon>
        <taxon>Pentapetalae</taxon>
        <taxon>rosids</taxon>
        <taxon>fabids</taxon>
        <taxon>Fabales</taxon>
        <taxon>Fabaceae</taxon>
        <taxon>Papilionoideae</taxon>
        <taxon>50 kb inversion clade</taxon>
        <taxon>NPAAA clade</taxon>
        <taxon>indigoferoid/millettioid clade</taxon>
        <taxon>Phaseoleae</taxon>
        <taxon>Mucuna</taxon>
    </lineage>
</organism>
<dbReference type="PANTHER" id="PTHR24559:SF430">
    <property type="entry name" value="RNA-DIRECTED DNA POLYMERASE"/>
    <property type="match status" value="1"/>
</dbReference>
<dbReference type="AlphaFoldDB" id="A0A371E238"/>
<protein>
    <recommendedName>
        <fullName evidence="3">Reverse transcriptase domain-containing protein</fullName>
    </recommendedName>
</protein>
<name>A0A371E238_MUCPR</name>
<dbReference type="Proteomes" id="UP000257109">
    <property type="component" value="Unassembled WGS sequence"/>
</dbReference>
<sequence length="106" mass="12371">MKDPYPLPCIDRLIDHASGYAFLSFMDVYFGYNQIQMHPKDEEKITFITNNENFCYKVMSFGLKNRPNWPEMEMYVNYMVVKSPDESITARPLPVYSPPSRSTSKG</sequence>